<dbReference type="GO" id="GO:0009791">
    <property type="term" value="P:post-embryonic development"/>
    <property type="evidence" value="ECO:0007669"/>
    <property type="project" value="UniProtKB-ARBA"/>
</dbReference>
<dbReference type="AlphaFoldDB" id="A0A9N9X0M8"/>
<dbReference type="GO" id="GO:0008270">
    <property type="term" value="F:zinc ion binding"/>
    <property type="evidence" value="ECO:0007669"/>
    <property type="project" value="UniProtKB-KW"/>
</dbReference>
<evidence type="ECO:0000259" key="10">
    <source>
        <dbReference type="PROSITE" id="PS50808"/>
    </source>
</evidence>
<dbReference type="SMART" id="SM00614">
    <property type="entry name" value="ZnF_BED"/>
    <property type="match status" value="1"/>
</dbReference>
<protein>
    <recommendedName>
        <fullName evidence="10">BED-type domain-containing protein</fullName>
    </recommendedName>
</protein>
<dbReference type="InterPro" id="IPR003656">
    <property type="entry name" value="Znf_BED"/>
</dbReference>
<name>A0A9N9X0M8_PHACE</name>
<keyword evidence="2" id="KW-0479">Metal-binding</keyword>
<keyword evidence="12" id="KW-1185">Reference proteome</keyword>
<evidence type="ECO:0000256" key="5">
    <source>
        <dbReference type="ARBA" id="ARBA00023015"/>
    </source>
</evidence>
<evidence type="ECO:0000256" key="6">
    <source>
        <dbReference type="ARBA" id="ARBA00023163"/>
    </source>
</evidence>
<dbReference type="SUPFAM" id="SSF57667">
    <property type="entry name" value="beta-beta-alpha zinc fingers"/>
    <property type="match status" value="1"/>
</dbReference>
<dbReference type="Pfam" id="PF02892">
    <property type="entry name" value="zf-BED"/>
    <property type="match status" value="1"/>
</dbReference>
<feature type="compositionally biased region" description="Acidic residues" evidence="9">
    <location>
        <begin position="51"/>
        <end position="61"/>
    </location>
</feature>
<feature type="region of interest" description="Disordered" evidence="9">
    <location>
        <begin position="1"/>
        <end position="64"/>
    </location>
</feature>
<organism evidence="11 12">
    <name type="scientific">Phaedon cochleariae</name>
    <name type="common">Mustard beetle</name>
    <dbReference type="NCBI Taxonomy" id="80249"/>
    <lineage>
        <taxon>Eukaryota</taxon>
        <taxon>Metazoa</taxon>
        <taxon>Ecdysozoa</taxon>
        <taxon>Arthropoda</taxon>
        <taxon>Hexapoda</taxon>
        <taxon>Insecta</taxon>
        <taxon>Pterygota</taxon>
        <taxon>Neoptera</taxon>
        <taxon>Endopterygota</taxon>
        <taxon>Coleoptera</taxon>
        <taxon>Polyphaga</taxon>
        <taxon>Cucujiformia</taxon>
        <taxon>Chrysomeloidea</taxon>
        <taxon>Chrysomelidae</taxon>
        <taxon>Chrysomelinae</taxon>
        <taxon>Chrysomelini</taxon>
        <taxon>Phaedon</taxon>
    </lineage>
</organism>
<dbReference type="InterPro" id="IPR012337">
    <property type="entry name" value="RNaseH-like_sf"/>
</dbReference>
<evidence type="ECO:0000256" key="9">
    <source>
        <dbReference type="SAM" id="MobiDB-lite"/>
    </source>
</evidence>
<evidence type="ECO:0000256" key="8">
    <source>
        <dbReference type="PROSITE-ProRule" id="PRU00027"/>
    </source>
</evidence>
<sequence length="343" mass="39127">MEKFITINRSQLEPSPSTSVVVLPEKNEVRERDANIEDEARDENGERADNLVEDTDVEEEIDNRKRKRPKVSKVWNFFKKSGDKKFAKCLNCGKEYKTSSNTSNLSDHLKRYHPRLLGKPHDYDRTEVILIKKVLLPQVLQGPVIEIFKNEQNTKSPLKLLQEVPTRWNSAYKIIERILKTSDFVNKSLLKIKKAPVPLSIDELTVLGEIRKLLKPFDEATSKVSGAYVTISMIIPLTFGIYNSLIDLKTYIGSEEGTIMCEKLINSVQSRLFLYEKRTVTQMGTLLDPAFKQEGFRIIDNAKAAGQFLENEMLVMLNKDVKEPDSKGSISNDKDDLDSSDRG</sequence>
<feature type="region of interest" description="Disordered" evidence="9">
    <location>
        <begin position="323"/>
        <end position="343"/>
    </location>
</feature>
<evidence type="ECO:0000256" key="4">
    <source>
        <dbReference type="ARBA" id="ARBA00022833"/>
    </source>
</evidence>
<keyword evidence="5" id="KW-0805">Transcription regulation</keyword>
<dbReference type="InterPro" id="IPR052035">
    <property type="entry name" value="ZnF_BED_domain_contain"/>
</dbReference>
<evidence type="ECO:0000313" key="12">
    <source>
        <dbReference type="Proteomes" id="UP001153737"/>
    </source>
</evidence>
<dbReference type="PANTHER" id="PTHR46481">
    <property type="entry name" value="ZINC FINGER BED DOMAIN-CONTAINING PROTEIN 4"/>
    <property type="match status" value="1"/>
</dbReference>
<dbReference type="OrthoDB" id="3062869at2759"/>
<evidence type="ECO:0000256" key="3">
    <source>
        <dbReference type="ARBA" id="ARBA00022771"/>
    </source>
</evidence>
<reference evidence="11" key="1">
    <citation type="submission" date="2022-01" db="EMBL/GenBank/DDBJ databases">
        <authorList>
            <person name="King R."/>
        </authorList>
    </citation>
    <scope>NUCLEOTIDE SEQUENCE</scope>
</reference>
<dbReference type="SUPFAM" id="SSF53098">
    <property type="entry name" value="Ribonuclease H-like"/>
    <property type="match status" value="1"/>
</dbReference>
<evidence type="ECO:0000256" key="1">
    <source>
        <dbReference type="ARBA" id="ARBA00004123"/>
    </source>
</evidence>
<dbReference type="InterPro" id="IPR036236">
    <property type="entry name" value="Znf_C2H2_sf"/>
</dbReference>
<dbReference type="PROSITE" id="PS50808">
    <property type="entry name" value="ZF_BED"/>
    <property type="match status" value="1"/>
</dbReference>
<evidence type="ECO:0000256" key="7">
    <source>
        <dbReference type="ARBA" id="ARBA00023242"/>
    </source>
</evidence>
<feature type="compositionally biased region" description="Polar residues" evidence="9">
    <location>
        <begin position="7"/>
        <end position="20"/>
    </location>
</feature>
<evidence type="ECO:0000256" key="2">
    <source>
        <dbReference type="ARBA" id="ARBA00022723"/>
    </source>
</evidence>
<proteinExistence type="predicted"/>
<keyword evidence="3 8" id="KW-0863">Zinc-finger</keyword>
<dbReference type="GO" id="GO:0005634">
    <property type="term" value="C:nucleus"/>
    <property type="evidence" value="ECO:0007669"/>
    <property type="project" value="UniProtKB-SubCell"/>
</dbReference>
<gene>
    <name evidence="11" type="ORF">PHAECO_LOCUS2267</name>
</gene>
<dbReference type="GO" id="GO:0003677">
    <property type="term" value="F:DNA binding"/>
    <property type="evidence" value="ECO:0007669"/>
    <property type="project" value="InterPro"/>
</dbReference>
<accession>A0A9N9X0M8</accession>
<dbReference type="EMBL" id="OU896717">
    <property type="protein sequence ID" value="CAG9814637.1"/>
    <property type="molecule type" value="Genomic_DNA"/>
</dbReference>
<keyword evidence="6" id="KW-0804">Transcription</keyword>
<comment type="subcellular location">
    <subcellularLocation>
        <location evidence="1">Nucleus</location>
    </subcellularLocation>
</comment>
<dbReference type="Proteomes" id="UP001153737">
    <property type="component" value="Chromosome 11"/>
</dbReference>
<dbReference type="PANTHER" id="PTHR46481:SF10">
    <property type="entry name" value="ZINC FINGER BED DOMAIN-CONTAINING PROTEIN 39"/>
    <property type="match status" value="1"/>
</dbReference>
<feature type="domain" description="BED-type" evidence="10">
    <location>
        <begin position="69"/>
        <end position="120"/>
    </location>
</feature>
<keyword evidence="4" id="KW-0862">Zinc</keyword>
<evidence type="ECO:0000313" key="11">
    <source>
        <dbReference type="EMBL" id="CAG9814637.1"/>
    </source>
</evidence>
<reference evidence="11" key="2">
    <citation type="submission" date="2022-10" db="EMBL/GenBank/DDBJ databases">
        <authorList>
            <consortium name="ENA_rothamsted_submissions"/>
            <consortium name="culmorum"/>
            <person name="King R."/>
        </authorList>
    </citation>
    <scope>NUCLEOTIDE SEQUENCE</scope>
</reference>
<keyword evidence="7" id="KW-0539">Nucleus</keyword>
<feature type="compositionally biased region" description="Basic and acidic residues" evidence="9">
    <location>
        <begin position="25"/>
        <end position="35"/>
    </location>
</feature>